<gene>
    <name evidence="2" type="ORF">EJB05_33697</name>
</gene>
<dbReference type="AlphaFoldDB" id="A0A5J9U1Q5"/>
<keyword evidence="3" id="KW-1185">Reference proteome</keyword>
<reference evidence="2 3" key="1">
    <citation type="journal article" date="2019" name="Sci. Rep.">
        <title>A high-quality genome of Eragrostis curvula grass provides insights into Poaceae evolution and supports new strategies to enhance forage quality.</title>
        <authorList>
            <person name="Carballo J."/>
            <person name="Santos B.A.C.M."/>
            <person name="Zappacosta D."/>
            <person name="Garbus I."/>
            <person name="Selva J.P."/>
            <person name="Gallo C.A."/>
            <person name="Diaz A."/>
            <person name="Albertini E."/>
            <person name="Caccamo M."/>
            <person name="Echenique V."/>
        </authorList>
    </citation>
    <scope>NUCLEOTIDE SEQUENCE [LARGE SCALE GENOMIC DNA]</scope>
    <source>
        <strain evidence="3">cv. Victoria</strain>
        <tissue evidence="2">Leaf</tissue>
    </source>
</reference>
<protein>
    <submittedName>
        <fullName evidence="2">Uncharacterized protein</fullName>
    </submittedName>
</protein>
<evidence type="ECO:0000313" key="3">
    <source>
        <dbReference type="Proteomes" id="UP000324897"/>
    </source>
</evidence>
<feature type="compositionally biased region" description="Low complexity" evidence="1">
    <location>
        <begin position="52"/>
        <end position="61"/>
    </location>
</feature>
<accession>A0A5J9U1Q5</accession>
<dbReference type="Proteomes" id="UP000324897">
    <property type="component" value="Chromosome 7"/>
</dbReference>
<dbReference type="Gramene" id="TVU17649">
    <property type="protein sequence ID" value="TVU17649"/>
    <property type="gene ID" value="EJB05_33697"/>
</dbReference>
<feature type="region of interest" description="Disordered" evidence="1">
    <location>
        <begin position="29"/>
        <end position="116"/>
    </location>
</feature>
<name>A0A5J9U1Q5_9POAL</name>
<dbReference type="EMBL" id="RWGY01000029">
    <property type="protein sequence ID" value="TVU17649.1"/>
    <property type="molecule type" value="Genomic_DNA"/>
</dbReference>
<comment type="caution">
    <text evidence="2">The sequence shown here is derived from an EMBL/GenBank/DDBJ whole genome shotgun (WGS) entry which is preliminary data.</text>
</comment>
<evidence type="ECO:0000313" key="2">
    <source>
        <dbReference type="EMBL" id="TVU17649.1"/>
    </source>
</evidence>
<organism evidence="2 3">
    <name type="scientific">Eragrostis curvula</name>
    <name type="common">weeping love grass</name>
    <dbReference type="NCBI Taxonomy" id="38414"/>
    <lineage>
        <taxon>Eukaryota</taxon>
        <taxon>Viridiplantae</taxon>
        <taxon>Streptophyta</taxon>
        <taxon>Embryophyta</taxon>
        <taxon>Tracheophyta</taxon>
        <taxon>Spermatophyta</taxon>
        <taxon>Magnoliopsida</taxon>
        <taxon>Liliopsida</taxon>
        <taxon>Poales</taxon>
        <taxon>Poaceae</taxon>
        <taxon>PACMAD clade</taxon>
        <taxon>Chloridoideae</taxon>
        <taxon>Eragrostideae</taxon>
        <taxon>Eragrostidinae</taxon>
        <taxon>Eragrostis</taxon>
    </lineage>
</organism>
<feature type="compositionally biased region" description="Low complexity" evidence="1">
    <location>
        <begin position="70"/>
        <end position="89"/>
    </location>
</feature>
<evidence type="ECO:0000256" key="1">
    <source>
        <dbReference type="SAM" id="MobiDB-lite"/>
    </source>
</evidence>
<proteinExistence type="predicted"/>
<sequence>MGLGADRWAPLPTGSPAAHQCIEARKWGKKNTVAPSAVAPAPPAAAAPAPPRRSCSAASPPLLELPQYGSRNSRPLRLLSRPYGSPSSRKNSWRGEGITQDGKRSTDEAATGLPMTGGRPHLGLILETAYGELNPTVTQLRKGSIGILSASRAPHSFKNSSRPRSARSWDFEKLRSTSSSTENLGLQEAVIQFSKVKVTGNAGRVQFLRSWECDKLYSVFLEVLHT</sequence>
<feature type="non-terminal residue" evidence="2">
    <location>
        <position position="1"/>
    </location>
</feature>
<feature type="compositionally biased region" description="Pro residues" evidence="1">
    <location>
        <begin position="40"/>
        <end position="51"/>
    </location>
</feature>